<feature type="domain" description="Cyclic nucleotide-binding" evidence="1">
    <location>
        <begin position="102"/>
        <end position="205"/>
    </location>
</feature>
<dbReference type="NCBIfam" id="NF041163">
    <property type="entry name" value="encap_f2b"/>
    <property type="match status" value="1"/>
</dbReference>
<dbReference type="EMBL" id="CP046171">
    <property type="protein sequence ID" value="QIS03394.1"/>
    <property type="molecule type" value="Genomic_DNA"/>
</dbReference>
<dbReference type="InterPro" id="IPR000595">
    <property type="entry name" value="cNMP-bd_dom"/>
</dbReference>
<dbReference type="PANTHER" id="PTHR24567">
    <property type="entry name" value="CRP FAMILY TRANSCRIPTIONAL REGULATORY PROTEIN"/>
    <property type="match status" value="1"/>
</dbReference>
<accession>A0A6G9XR48</accession>
<evidence type="ECO:0000259" key="1">
    <source>
        <dbReference type="PROSITE" id="PS50042"/>
    </source>
</evidence>
<dbReference type="InterPro" id="IPR014710">
    <property type="entry name" value="RmlC-like_jellyroll"/>
</dbReference>
<name>A0A6G9XR48_NOCBR</name>
<reference evidence="2 3" key="1">
    <citation type="journal article" date="2019" name="ACS Chem. Biol.">
        <title>Identification and Mobilization of a Cryptic Antibiotic Biosynthesis Gene Locus from a Human-Pathogenic Nocardia Isolate.</title>
        <authorList>
            <person name="Herisse M."/>
            <person name="Ishida K."/>
            <person name="Porter J.L."/>
            <person name="Howden B."/>
            <person name="Hertweck C."/>
            <person name="Stinear T.P."/>
            <person name="Pidot S.J."/>
        </authorList>
    </citation>
    <scope>NUCLEOTIDE SEQUENCE [LARGE SCALE GENOMIC DNA]</scope>
    <source>
        <strain evidence="2 3">AUSMDU00024985</strain>
    </source>
</reference>
<sequence>MTVQPETIADQPDLPAETTVRHSLSTIAARNLATTTKTPPQMAGVSSRWLLRELPWVSVNSGIYRVNRRLTFRRGRGRVSFVQTGADNVQVVPETLSEIPILRGYEDIDVLNRVAQLLEPREFAAGDVILEEGQPVQELFLIAHGRLERITTGSFGDAELLGVLTDGDHLGDEALTQPDPLWTATVRAVTSGTLLALPWSRYVELYEQAPSLREHLNAVLSHANRRVNSKGEAVIDLSSGHQGEPEIPATFVEYELNPREYELSLAQTVLRVHTRVADLFNDPMNQVEQQLRLTIEEIKEKQEWELVNNREFGLLHNADYDQRIATHSGPPTPDDLDELLSMRRGTDRLFAHPKAIAAFARECSHRGLVPEMVDVGARRMLSWRGVPLFPLPKIPVSDTQTSAIIAMRTGEGNQGVVGLRPAHIPDQVEPGLNVRFMGVDTHAIMSYLVTSYFSVAALVPDAIGILEHVDVAAPRR</sequence>
<gene>
    <name evidence="2" type="ORF">F5X71_14640</name>
</gene>
<proteinExistence type="predicted"/>
<evidence type="ECO:0000313" key="3">
    <source>
        <dbReference type="Proteomes" id="UP000501705"/>
    </source>
</evidence>
<dbReference type="Pfam" id="PF19307">
    <property type="entry name" value="SrpI-like"/>
    <property type="match status" value="1"/>
</dbReference>
<protein>
    <submittedName>
        <fullName evidence="2">Cyclic nucleotide-binding domain-containing protein</fullName>
    </submittedName>
</protein>
<organism evidence="2 3">
    <name type="scientific">Nocardia brasiliensis</name>
    <dbReference type="NCBI Taxonomy" id="37326"/>
    <lineage>
        <taxon>Bacteria</taxon>
        <taxon>Bacillati</taxon>
        <taxon>Actinomycetota</taxon>
        <taxon>Actinomycetes</taxon>
        <taxon>Mycobacteriales</taxon>
        <taxon>Nocardiaceae</taxon>
        <taxon>Nocardia</taxon>
    </lineage>
</organism>
<evidence type="ECO:0000313" key="2">
    <source>
        <dbReference type="EMBL" id="QIS03394.1"/>
    </source>
</evidence>
<dbReference type="InterPro" id="IPR045641">
    <property type="entry name" value="SrpI-like"/>
</dbReference>
<dbReference type="AlphaFoldDB" id="A0A6G9XR48"/>
<dbReference type="SMART" id="SM00100">
    <property type="entry name" value="cNMP"/>
    <property type="match status" value="1"/>
</dbReference>
<dbReference type="GO" id="GO:0003700">
    <property type="term" value="F:DNA-binding transcription factor activity"/>
    <property type="evidence" value="ECO:0007669"/>
    <property type="project" value="TreeGrafter"/>
</dbReference>
<dbReference type="Pfam" id="PF00027">
    <property type="entry name" value="cNMP_binding"/>
    <property type="match status" value="1"/>
</dbReference>
<dbReference type="CDD" id="cd00038">
    <property type="entry name" value="CAP_ED"/>
    <property type="match status" value="1"/>
</dbReference>
<dbReference type="GO" id="GO:0005829">
    <property type="term" value="C:cytosol"/>
    <property type="evidence" value="ECO:0007669"/>
    <property type="project" value="TreeGrafter"/>
</dbReference>
<dbReference type="SUPFAM" id="SSF51206">
    <property type="entry name" value="cAMP-binding domain-like"/>
    <property type="match status" value="1"/>
</dbReference>
<dbReference type="InterPro" id="IPR049817">
    <property type="entry name" value="Encap_f2b"/>
</dbReference>
<dbReference type="PROSITE" id="PS50042">
    <property type="entry name" value="CNMP_BINDING_3"/>
    <property type="match status" value="1"/>
</dbReference>
<dbReference type="Proteomes" id="UP000501705">
    <property type="component" value="Chromosome"/>
</dbReference>
<dbReference type="InterPro" id="IPR018490">
    <property type="entry name" value="cNMP-bd_dom_sf"/>
</dbReference>
<dbReference type="PANTHER" id="PTHR24567:SF74">
    <property type="entry name" value="HTH-TYPE TRANSCRIPTIONAL REGULATOR ARCR"/>
    <property type="match status" value="1"/>
</dbReference>
<dbReference type="Gene3D" id="2.60.120.10">
    <property type="entry name" value="Jelly Rolls"/>
    <property type="match status" value="1"/>
</dbReference>
<dbReference type="InterPro" id="IPR050397">
    <property type="entry name" value="Env_Response_Regulators"/>
</dbReference>
<dbReference type="RefSeq" id="WP_167462462.1">
    <property type="nucleotide sequence ID" value="NZ_CP046171.1"/>
</dbReference>